<dbReference type="Proteomes" id="UP001470230">
    <property type="component" value="Unassembled WGS sequence"/>
</dbReference>
<organism evidence="1 2">
    <name type="scientific">Tritrichomonas musculus</name>
    <dbReference type="NCBI Taxonomy" id="1915356"/>
    <lineage>
        <taxon>Eukaryota</taxon>
        <taxon>Metamonada</taxon>
        <taxon>Parabasalia</taxon>
        <taxon>Tritrichomonadida</taxon>
        <taxon>Tritrichomonadidae</taxon>
        <taxon>Tritrichomonas</taxon>
    </lineage>
</organism>
<reference evidence="1 2" key="1">
    <citation type="submission" date="2024-04" db="EMBL/GenBank/DDBJ databases">
        <title>Tritrichomonas musculus Genome.</title>
        <authorList>
            <person name="Alves-Ferreira E."/>
            <person name="Grigg M."/>
            <person name="Lorenzi H."/>
            <person name="Galac M."/>
        </authorList>
    </citation>
    <scope>NUCLEOTIDE SEQUENCE [LARGE SCALE GENOMIC DNA]</scope>
    <source>
        <strain evidence="1 2">EAF2021</strain>
    </source>
</reference>
<dbReference type="EMBL" id="JAPFFF010000002">
    <property type="protein sequence ID" value="KAK8897200.1"/>
    <property type="molecule type" value="Genomic_DNA"/>
</dbReference>
<gene>
    <name evidence="1" type="ORF">M9Y10_015136</name>
</gene>
<name>A0ABR2L4N3_9EUKA</name>
<proteinExistence type="predicted"/>
<keyword evidence="2" id="KW-1185">Reference proteome</keyword>
<evidence type="ECO:0000313" key="1">
    <source>
        <dbReference type="EMBL" id="KAK8897200.1"/>
    </source>
</evidence>
<accession>A0ABR2L4N3</accession>
<sequence length="134" mass="15566">MEKQPKRIYFVSWKKHKVDQALTQVDNICTDFINELLIESILDLFKTDYGCPGAISVSKIIQVDPVIPQLKDDPFNFDTPIISRSQRCPICHDTIDASRFTSHLITKCFKECKDKMEILRKYFETTPQFSNTTT</sequence>
<protein>
    <submittedName>
        <fullName evidence="1">Uncharacterized protein</fullName>
    </submittedName>
</protein>
<comment type="caution">
    <text evidence="1">The sequence shown here is derived from an EMBL/GenBank/DDBJ whole genome shotgun (WGS) entry which is preliminary data.</text>
</comment>
<evidence type="ECO:0000313" key="2">
    <source>
        <dbReference type="Proteomes" id="UP001470230"/>
    </source>
</evidence>